<dbReference type="InterPro" id="IPR029060">
    <property type="entry name" value="PIN-like_dom_sf"/>
</dbReference>
<dbReference type="PIRSF" id="PIRSF008505">
    <property type="entry name" value="UCP008505"/>
    <property type="match status" value="1"/>
</dbReference>
<dbReference type="Pfam" id="PF14367">
    <property type="entry name" value="DUF4411"/>
    <property type="match status" value="1"/>
</dbReference>
<dbReference type="InterPro" id="IPR016541">
    <property type="entry name" value="UCP008505"/>
</dbReference>
<proteinExistence type="predicted"/>
<name>A0A1I1WRW1_9BACT</name>
<dbReference type="SUPFAM" id="SSF88723">
    <property type="entry name" value="PIN domain-like"/>
    <property type="match status" value="1"/>
</dbReference>
<dbReference type="Proteomes" id="UP000181976">
    <property type="component" value="Unassembled WGS sequence"/>
</dbReference>
<dbReference type="RefSeq" id="WP_010526755.1">
    <property type="nucleotide sequence ID" value="NZ_AFSL01000016.1"/>
</dbReference>
<dbReference type="EMBL" id="FONA01000005">
    <property type="protein sequence ID" value="SFD97935.1"/>
    <property type="molecule type" value="Genomic_DNA"/>
</dbReference>
<gene>
    <name evidence="1" type="ORF">SAMN05444380_1056</name>
</gene>
<accession>A0A1I1WRW1</accession>
<sequence>MSETHTKYCLDANVLIQPWQKYYNPRLCPDYWEILNELGRQQRIFLPEEVEKEITKTEDDLSKWLKSSNIPIAPITESVTRCLKYIFSANPKHRFLVDSTRARSLADPWVIAHAIDENAIVVTKEEKVTAPNSKRIKIPNVCDNMGIKCINDFQFIEETGIRFNCFLV</sequence>
<reference evidence="1 2" key="1">
    <citation type="submission" date="2016-10" db="EMBL/GenBank/DDBJ databases">
        <authorList>
            <person name="de Groot N.N."/>
        </authorList>
    </citation>
    <scope>NUCLEOTIDE SEQUENCE [LARGE SCALE GENOMIC DNA]</scope>
    <source>
        <strain evidence="1 2">DSM 19012</strain>
    </source>
</reference>
<dbReference type="Gene3D" id="3.40.50.1010">
    <property type="entry name" value="5'-nuclease"/>
    <property type="match status" value="1"/>
</dbReference>
<dbReference type="InParanoid" id="A0A1I1WRW1"/>
<keyword evidence="2" id="KW-1185">Reference proteome</keyword>
<evidence type="ECO:0000313" key="1">
    <source>
        <dbReference type="EMBL" id="SFD97935.1"/>
    </source>
</evidence>
<dbReference type="AlphaFoldDB" id="A0A1I1WRW1"/>
<protein>
    <recommendedName>
        <fullName evidence="3">PIN domain-containing protein</fullName>
    </recommendedName>
</protein>
<dbReference type="eggNOG" id="COG1487">
    <property type="taxonomic scope" value="Bacteria"/>
</dbReference>
<dbReference type="OrthoDB" id="3231195at2"/>
<organism evidence="1 2">
    <name type="scientific">Thermophagus xiamenensis</name>
    <dbReference type="NCBI Taxonomy" id="385682"/>
    <lineage>
        <taxon>Bacteria</taxon>
        <taxon>Pseudomonadati</taxon>
        <taxon>Bacteroidota</taxon>
        <taxon>Bacteroidia</taxon>
        <taxon>Marinilabiliales</taxon>
        <taxon>Marinilabiliaceae</taxon>
        <taxon>Thermophagus</taxon>
    </lineage>
</organism>
<evidence type="ECO:0008006" key="3">
    <source>
        <dbReference type="Google" id="ProtNLM"/>
    </source>
</evidence>
<dbReference type="STRING" id="385682.SAMN05444380_1056"/>
<evidence type="ECO:0000313" key="2">
    <source>
        <dbReference type="Proteomes" id="UP000181976"/>
    </source>
</evidence>